<feature type="transmembrane region" description="Helical" evidence="3">
    <location>
        <begin position="1013"/>
        <end position="1043"/>
    </location>
</feature>
<keyword evidence="3" id="KW-0812">Transmembrane</keyword>
<sequence length="1141" mass="124654">MGKKLSTEFQLIMAFRIQLLSPISLLFAFIFQASHPANSSDELPKFVFSWMDNDNNNQFLAGDLATIRIKVLGEFAGGFSPVLTVNEKAGNSCYISGIMVDTASNDTNSWAISFTPIMAGSFSIVIVDAPLKVFDSSLHYQVAPGKIYPSVCIATWMDAISEFSAGSKAVVFIVPRDAFGNNVTQTGEDLNPYNFTVSVLYVNGSVATVPNISSTGWNEFGFIFVEFLATKAGTFLLDVQGGNQTLNGCSLSFKVNPGPLDVSNCQPRWKIETNVWQIYSKMEIFIHQRDQYGNLVPGLYEFDADIFEKGTRMLVPVADLRFEEMLPGIQLLSFGLFEPGSFLLTVSDFNHSTNISGMPFEYMVFIGYCDGSASIVNGSGLNDSVAGQAAKFSLFLIDAFQYPAFVEIESIRVQIVRANDSYNVQPSISPVFNGNGSTERTKFGSIGQVESSPAHSADLSHLYAGHSNVLASGFDVVYTPERSGTYAIFVFCGNVLLNGGRSFIKEVRPGGVNLSLSGVVKFYPKVSKLIQNDIVVQLMDSFSNPVPLLQSRLKLECASVNSSGFSAGMFKDKDNGSYTCGYLLKNVGTYEICVSFDGKRFSTCPIKVNAYGGDFFPKAYDDYVAVSEDESIAFDVLGNDFFAGSNASITQFSNPGRGSLLLNGHVFRYTPYKDYYGDDSFVYTMSDVNGNFATAAVNISVLSIPPRFTSSPSEVYATEDTISPQFGGFPGFEVRYSELAEDITVTLGARSGTLLLSPVLMQFFQPISGQLAVEKGEGGNILILKGRVDEINLALQSVQYIGNENFNGNDSLQVSAGNTNGQTNLDIPVLIEPINDPPFINVPRFLFLKGNGDGSLIFDKKRDDFEFSIGDPDLAYYPGSESQFIFSFSVEVDVGYLETSLPAQLSLTTELKLQSSHMWQPLQTYVTISKHFLVRASGVRFRGTVNDCNSVLQQLSYNGAEQDALLTVKVNDMGHYGCSSADCVERISVPMFAEATVSLVQGRQMGLLATDSIGIAVIVEFIIMCTLGAILLFFTCKCAVLLVHDRRNPKAGNFKASTAQNLEAKTQNADPSEDRTNSNLCCSTPFLHCGEPSNFRKRARLNYELEEPGKHEVCTHQSSSVLIRQYSIPSFAPLSIEKGKC</sequence>
<dbReference type="GO" id="GO:0051015">
    <property type="term" value="F:actin filament binding"/>
    <property type="evidence" value="ECO:0007669"/>
    <property type="project" value="InterPro"/>
</dbReference>
<dbReference type="GO" id="GO:0048235">
    <property type="term" value="P:pollen sperm cell differentiation"/>
    <property type="evidence" value="ECO:0007669"/>
    <property type="project" value="TreeGrafter"/>
</dbReference>
<keyword evidence="6" id="KW-1185">Reference proteome</keyword>
<proteinExistence type="predicted"/>
<evidence type="ECO:0000313" key="5">
    <source>
        <dbReference type="EMBL" id="CAI0397133.1"/>
    </source>
</evidence>
<keyword evidence="3" id="KW-0472">Membrane</keyword>
<protein>
    <recommendedName>
        <fullName evidence="4">GEX2 N-terminal Ig-like domain-containing protein</fullName>
    </recommendedName>
</protein>
<dbReference type="EMBL" id="CAMGYJ010000004">
    <property type="protein sequence ID" value="CAI0397133.1"/>
    <property type="molecule type" value="Genomic_DNA"/>
</dbReference>
<comment type="caution">
    <text evidence="5">The sequence shown here is derived from an EMBL/GenBank/DDBJ whole genome shotgun (WGS) entry which is preliminary data.</text>
</comment>
<dbReference type="InterPro" id="IPR017868">
    <property type="entry name" value="Filamin/ABP280_repeat-like"/>
</dbReference>
<accession>A0AAV0IK06</accession>
<dbReference type="Proteomes" id="UP001154282">
    <property type="component" value="Unassembled WGS sequence"/>
</dbReference>
<evidence type="ECO:0000259" key="4">
    <source>
        <dbReference type="Pfam" id="PF23616"/>
    </source>
</evidence>
<dbReference type="InterPro" id="IPR056434">
    <property type="entry name" value="Ig_GEX2_N"/>
</dbReference>
<evidence type="ECO:0000313" key="6">
    <source>
        <dbReference type="Proteomes" id="UP001154282"/>
    </source>
</evidence>
<feature type="repeat" description="Filamin" evidence="2">
    <location>
        <begin position="571"/>
        <end position="610"/>
    </location>
</feature>
<gene>
    <name evidence="5" type="ORF">LITE_LOCUS9426</name>
</gene>
<reference evidence="5" key="1">
    <citation type="submission" date="2022-08" db="EMBL/GenBank/DDBJ databases">
        <authorList>
            <person name="Gutierrez-Valencia J."/>
        </authorList>
    </citation>
    <scope>NUCLEOTIDE SEQUENCE</scope>
</reference>
<dbReference type="PROSITE" id="PS50194">
    <property type="entry name" value="FILAMIN_REPEAT"/>
    <property type="match status" value="1"/>
</dbReference>
<dbReference type="InterPro" id="IPR044801">
    <property type="entry name" value="Filamin"/>
</dbReference>
<evidence type="ECO:0000256" key="1">
    <source>
        <dbReference type="ARBA" id="ARBA00022737"/>
    </source>
</evidence>
<feature type="domain" description="GEX2 N-terminal Ig-like" evidence="4">
    <location>
        <begin position="150"/>
        <end position="255"/>
    </location>
</feature>
<keyword evidence="3" id="KW-1133">Transmembrane helix</keyword>
<dbReference type="PANTHER" id="PTHR38537:SF8">
    <property type="entry name" value="FILAMIN-A"/>
    <property type="match status" value="1"/>
</dbReference>
<feature type="domain" description="GEX2 N-terminal Ig-like" evidence="4">
    <location>
        <begin position="44"/>
        <end position="142"/>
    </location>
</feature>
<dbReference type="InterPro" id="IPR013783">
    <property type="entry name" value="Ig-like_fold"/>
</dbReference>
<dbReference type="Pfam" id="PF17963">
    <property type="entry name" value="Big_9"/>
    <property type="match status" value="1"/>
</dbReference>
<dbReference type="GO" id="GO:0030036">
    <property type="term" value="P:actin cytoskeleton organization"/>
    <property type="evidence" value="ECO:0007669"/>
    <property type="project" value="InterPro"/>
</dbReference>
<evidence type="ECO:0000256" key="2">
    <source>
        <dbReference type="PROSITE-ProRule" id="PRU00087"/>
    </source>
</evidence>
<dbReference type="Gene3D" id="2.60.40.3440">
    <property type="match status" value="1"/>
</dbReference>
<name>A0AAV0IK06_9ROSI</name>
<evidence type="ECO:0000256" key="3">
    <source>
        <dbReference type="SAM" id="Phobius"/>
    </source>
</evidence>
<keyword evidence="1" id="KW-0677">Repeat</keyword>
<organism evidence="5 6">
    <name type="scientific">Linum tenue</name>
    <dbReference type="NCBI Taxonomy" id="586396"/>
    <lineage>
        <taxon>Eukaryota</taxon>
        <taxon>Viridiplantae</taxon>
        <taxon>Streptophyta</taxon>
        <taxon>Embryophyta</taxon>
        <taxon>Tracheophyta</taxon>
        <taxon>Spermatophyta</taxon>
        <taxon>Magnoliopsida</taxon>
        <taxon>eudicotyledons</taxon>
        <taxon>Gunneridae</taxon>
        <taxon>Pentapetalae</taxon>
        <taxon>rosids</taxon>
        <taxon>fabids</taxon>
        <taxon>Malpighiales</taxon>
        <taxon>Linaceae</taxon>
        <taxon>Linum</taxon>
    </lineage>
</organism>
<dbReference type="AlphaFoldDB" id="A0AAV0IK06"/>
<dbReference type="Gene3D" id="2.60.40.10">
    <property type="entry name" value="Immunoglobulins"/>
    <property type="match status" value="3"/>
</dbReference>
<dbReference type="SUPFAM" id="SSF81296">
    <property type="entry name" value="E set domains"/>
    <property type="match status" value="2"/>
</dbReference>
<dbReference type="Pfam" id="PF23616">
    <property type="entry name" value="Ig_GEX2_N"/>
    <property type="match status" value="2"/>
</dbReference>
<dbReference type="PANTHER" id="PTHR38537">
    <property type="entry name" value="JITTERBUG, ISOFORM N"/>
    <property type="match status" value="1"/>
</dbReference>
<dbReference type="InterPro" id="IPR014756">
    <property type="entry name" value="Ig_E-set"/>
</dbReference>